<dbReference type="SMART" id="SM00345">
    <property type="entry name" value="HTH_GNTR"/>
    <property type="match status" value="1"/>
</dbReference>
<keyword evidence="3" id="KW-0805">Transcription regulation</keyword>
<keyword evidence="8" id="KW-1185">Reference proteome</keyword>
<dbReference type="GO" id="GO:0008483">
    <property type="term" value="F:transaminase activity"/>
    <property type="evidence" value="ECO:0007669"/>
    <property type="project" value="UniProtKB-KW"/>
</dbReference>
<dbReference type="PANTHER" id="PTHR46577:SF1">
    <property type="entry name" value="HTH-TYPE TRANSCRIPTIONAL REGULATORY PROTEIN GABR"/>
    <property type="match status" value="1"/>
</dbReference>
<dbReference type="Gene3D" id="3.40.640.10">
    <property type="entry name" value="Type I PLP-dependent aspartate aminotransferase-like (Major domain)"/>
    <property type="match status" value="1"/>
</dbReference>
<dbReference type="InterPro" id="IPR004839">
    <property type="entry name" value="Aminotransferase_I/II_large"/>
</dbReference>
<proteinExistence type="inferred from homology"/>
<keyword evidence="7" id="KW-0032">Aminotransferase</keyword>
<dbReference type="InterPro" id="IPR036390">
    <property type="entry name" value="WH_DNA-bd_sf"/>
</dbReference>
<dbReference type="InterPro" id="IPR000524">
    <property type="entry name" value="Tscrpt_reg_HTH_GntR"/>
</dbReference>
<dbReference type="SUPFAM" id="SSF53383">
    <property type="entry name" value="PLP-dependent transferases"/>
    <property type="match status" value="1"/>
</dbReference>
<keyword evidence="4" id="KW-0238">DNA-binding</keyword>
<reference evidence="7 8" key="1">
    <citation type="submission" date="2021-03" db="EMBL/GenBank/DDBJ databases">
        <title>Actinoplanes flavus sp. nov., a novel actinomycete isolated from Coconut Palm rhizosphere soil.</title>
        <authorList>
            <person name="Luo X."/>
        </authorList>
    </citation>
    <scope>NUCLEOTIDE SEQUENCE [LARGE SCALE GENOMIC DNA]</scope>
    <source>
        <strain evidence="7 8">NEAU-H7</strain>
    </source>
</reference>
<evidence type="ECO:0000256" key="4">
    <source>
        <dbReference type="ARBA" id="ARBA00023125"/>
    </source>
</evidence>
<dbReference type="CDD" id="cd00609">
    <property type="entry name" value="AAT_like"/>
    <property type="match status" value="1"/>
</dbReference>
<dbReference type="EMBL" id="JAGFNS010000006">
    <property type="protein sequence ID" value="MBO3738034.1"/>
    <property type="molecule type" value="Genomic_DNA"/>
</dbReference>
<protein>
    <submittedName>
        <fullName evidence="7">Aminotransferase class I/II-fold pyridoxal phosphate-dependent enzyme</fullName>
    </submittedName>
</protein>
<name>A0ABS3UGX1_9ACTN</name>
<dbReference type="InterPro" id="IPR051446">
    <property type="entry name" value="HTH_trans_reg/aminotransferase"/>
</dbReference>
<dbReference type="Pfam" id="PF00155">
    <property type="entry name" value="Aminotran_1_2"/>
    <property type="match status" value="1"/>
</dbReference>
<dbReference type="InterPro" id="IPR015421">
    <property type="entry name" value="PyrdxlP-dep_Trfase_major"/>
</dbReference>
<evidence type="ECO:0000256" key="2">
    <source>
        <dbReference type="ARBA" id="ARBA00022898"/>
    </source>
</evidence>
<dbReference type="Pfam" id="PF00392">
    <property type="entry name" value="GntR"/>
    <property type="match status" value="1"/>
</dbReference>
<evidence type="ECO:0000259" key="6">
    <source>
        <dbReference type="PROSITE" id="PS50949"/>
    </source>
</evidence>
<evidence type="ECO:0000313" key="8">
    <source>
        <dbReference type="Proteomes" id="UP000679690"/>
    </source>
</evidence>
<comment type="caution">
    <text evidence="7">The sequence shown here is derived from an EMBL/GenBank/DDBJ whole genome shotgun (WGS) entry which is preliminary data.</text>
</comment>
<sequence length="452" mass="47204">MLRLYCHKVFYQAVRERFAEPGARGLAEAVSRAVGEGALTGGTKLPPVRSVAAELHLSPSTVNAAWQLLRRAGTIRTDGRRGTVVATPGAGGPGRYRAALRQTTGFGLDLSTGVPDPRLLPPIPALHGLSPAPASYLDEPVLPGLGALLRERWPYPAERLAIFDGAMDAIDHVASALLRLGDLALVENPCFPPLLDLLDTLGVTVAGVATDASGMLPDQLAAGLARRPAAVFLQPRALNPTGASWSPSRAGALADVLAQHPQVYVVEDDSAGDLASGPLLSMGTRLPRQTVHVRSFSKSHGPDLRLAAVSGPATVLDPILERRLLGQGWTSRLLQHLLLGLLTDPASIAAVRAARNEYARRRRLITTGLAAAGIELPPGEGLNIWLPVADEQAALLSLASAGIGAAAGTAFTVGPGMPPHLRLTVGLVTEDHAVVAEHLARAAEAAARPIPR</sequence>
<gene>
    <name evidence="7" type="ORF">J5X75_10925</name>
</gene>
<dbReference type="InterPro" id="IPR036388">
    <property type="entry name" value="WH-like_DNA-bd_sf"/>
</dbReference>
<dbReference type="PANTHER" id="PTHR46577">
    <property type="entry name" value="HTH-TYPE TRANSCRIPTIONAL REGULATORY PROTEIN GABR"/>
    <property type="match status" value="1"/>
</dbReference>
<dbReference type="InterPro" id="IPR015424">
    <property type="entry name" value="PyrdxlP-dep_Trfase"/>
</dbReference>
<dbReference type="SUPFAM" id="SSF46785">
    <property type="entry name" value="Winged helix' DNA-binding domain"/>
    <property type="match status" value="1"/>
</dbReference>
<dbReference type="Gene3D" id="1.10.10.10">
    <property type="entry name" value="Winged helix-like DNA-binding domain superfamily/Winged helix DNA-binding domain"/>
    <property type="match status" value="1"/>
</dbReference>
<organism evidence="7 8">
    <name type="scientific">Actinoplanes flavus</name>
    <dbReference type="NCBI Taxonomy" id="2820290"/>
    <lineage>
        <taxon>Bacteria</taxon>
        <taxon>Bacillati</taxon>
        <taxon>Actinomycetota</taxon>
        <taxon>Actinomycetes</taxon>
        <taxon>Micromonosporales</taxon>
        <taxon>Micromonosporaceae</taxon>
        <taxon>Actinoplanes</taxon>
    </lineage>
</organism>
<evidence type="ECO:0000256" key="3">
    <source>
        <dbReference type="ARBA" id="ARBA00023015"/>
    </source>
</evidence>
<keyword evidence="7" id="KW-0808">Transferase</keyword>
<dbReference type="Proteomes" id="UP000679690">
    <property type="component" value="Unassembled WGS sequence"/>
</dbReference>
<evidence type="ECO:0000256" key="5">
    <source>
        <dbReference type="ARBA" id="ARBA00023163"/>
    </source>
</evidence>
<evidence type="ECO:0000256" key="1">
    <source>
        <dbReference type="ARBA" id="ARBA00005384"/>
    </source>
</evidence>
<keyword evidence="5" id="KW-0804">Transcription</keyword>
<accession>A0ABS3UGX1</accession>
<comment type="similarity">
    <text evidence="1">In the C-terminal section; belongs to the class-I pyridoxal-phosphate-dependent aminotransferase family.</text>
</comment>
<feature type="domain" description="HTH gntR-type" evidence="6">
    <location>
        <begin position="20"/>
        <end position="88"/>
    </location>
</feature>
<keyword evidence="2" id="KW-0663">Pyridoxal phosphate</keyword>
<dbReference type="PROSITE" id="PS50949">
    <property type="entry name" value="HTH_GNTR"/>
    <property type="match status" value="1"/>
</dbReference>
<evidence type="ECO:0000313" key="7">
    <source>
        <dbReference type="EMBL" id="MBO3738034.1"/>
    </source>
</evidence>